<gene>
    <name evidence="2" type="ORF">ACE1CC_26455</name>
</gene>
<accession>A0ABV4XC78</accession>
<evidence type="ECO:0000259" key="1">
    <source>
        <dbReference type="SMART" id="SM00382"/>
    </source>
</evidence>
<reference evidence="2 3" key="1">
    <citation type="submission" date="2024-09" db="EMBL/GenBank/DDBJ databases">
        <title>Floridaenema gen nov. (Aerosakkonemataceae, Aerosakkonematales ord. nov., Cyanobacteria) from benthic tropical and subtropical fresh waters, with the description of four new species.</title>
        <authorList>
            <person name="Moretto J.A."/>
            <person name="Berthold D.E."/>
            <person name="Lefler F.W."/>
            <person name="Huang I.-S."/>
            <person name="Laughinghouse H. IV."/>
        </authorList>
    </citation>
    <scope>NUCLEOTIDE SEQUENCE [LARGE SCALE GENOMIC DNA]</scope>
    <source>
        <strain evidence="2 3">BLCC-F46</strain>
    </source>
</reference>
<dbReference type="RefSeq" id="WP_413273420.1">
    <property type="nucleotide sequence ID" value="NZ_JBHFNQ010000202.1"/>
</dbReference>
<dbReference type="SUPFAM" id="SSF52540">
    <property type="entry name" value="P-loop containing nucleoside triphosphate hydrolases"/>
    <property type="match status" value="1"/>
</dbReference>
<dbReference type="InterPro" id="IPR011704">
    <property type="entry name" value="ATPase_dyneun-rel_AAA"/>
</dbReference>
<evidence type="ECO:0000313" key="3">
    <source>
        <dbReference type="Proteomes" id="UP001576774"/>
    </source>
</evidence>
<feature type="domain" description="AAA+ ATPase" evidence="1">
    <location>
        <begin position="300"/>
        <end position="461"/>
    </location>
</feature>
<organism evidence="2 3">
    <name type="scientific">Floridaenema aerugineum BLCC-F46</name>
    <dbReference type="NCBI Taxonomy" id="3153654"/>
    <lineage>
        <taxon>Bacteria</taxon>
        <taxon>Bacillati</taxon>
        <taxon>Cyanobacteriota</taxon>
        <taxon>Cyanophyceae</taxon>
        <taxon>Oscillatoriophycideae</taxon>
        <taxon>Aerosakkonematales</taxon>
        <taxon>Aerosakkonemataceae</taxon>
        <taxon>Floridanema</taxon>
        <taxon>Floridanema aerugineum</taxon>
    </lineage>
</organism>
<dbReference type="Proteomes" id="UP001576774">
    <property type="component" value="Unassembled WGS sequence"/>
</dbReference>
<dbReference type="InterPro" id="IPR027417">
    <property type="entry name" value="P-loop_NTPase"/>
</dbReference>
<evidence type="ECO:0000313" key="2">
    <source>
        <dbReference type="EMBL" id="MFB2880405.1"/>
    </source>
</evidence>
<comment type="caution">
    <text evidence="2">The sequence shown here is derived from an EMBL/GenBank/DDBJ whole genome shotgun (WGS) entry which is preliminary data.</text>
</comment>
<name>A0ABV4XC78_9CYAN</name>
<dbReference type="PANTHER" id="PTHR37291:SF1">
    <property type="entry name" value="TYPE IV METHYL-DIRECTED RESTRICTION ENZYME ECOKMCRB SUBUNIT"/>
    <property type="match status" value="1"/>
</dbReference>
<dbReference type="InterPro" id="IPR003593">
    <property type="entry name" value="AAA+_ATPase"/>
</dbReference>
<dbReference type="PANTHER" id="PTHR37291">
    <property type="entry name" value="5-METHYLCYTOSINE-SPECIFIC RESTRICTION ENZYME B"/>
    <property type="match status" value="1"/>
</dbReference>
<dbReference type="CDD" id="cd00009">
    <property type="entry name" value="AAA"/>
    <property type="match status" value="1"/>
</dbReference>
<keyword evidence="3" id="KW-1185">Reference proteome</keyword>
<dbReference type="InterPro" id="IPR052934">
    <property type="entry name" value="Methyl-DNA_Rec/Restrict_Enz"/>
</dbReference>
<sequence>MNVSNHNFFYAETFEILEKLNHQPTLNFYQEHREKFIKYVEQPFEQLVNQVASELPPQITDQLNIQIGNFSYPQWRWYEHSFYCAYPESIDDTQLFIAINHCSLVFGLFIGSEPDKKKFIRNFRYLYRYNSEVKELITKDGLEQVCTICDSDKLSESDCTIESLPNDTFSNASKDINSIKSIVFIKKTQVLSLDNKDIVTKIRNEFERIFPLFLMGKFSNARQEIINYIQPREPVYQQLSLPFFELRLPLSYRDNLLVSNTNIKFYKKVSLKLAYTLTQFIDDTMLEREIVVSWLKAIERKKQLILYGSPGTGKTFIAEKLAQHLIGGSNGFSELVQFHPAYSYEDFIQGIRPQNKDGQLSYSMVPGRFLEFCKKAESREGICVLIIDEINRANLAQVFGELMYLLEYRDKEIPLAGGNTFRIPSNVRIIGTMNTADRSIALVDHALRRRFAFIEIRPNYDVLRNYHEKRNTGFAVDGLIQVLQKLNQAIADKNYELGISFFLTEKLAEDIEDIWKMEIEPYLEEYFFDKLEKVDEFRWDKIKQQVIP</sequence>
<dbReference type="Pfam" id="PF07728">
    <property type="entry name" value="AAA_5"/>
    <property type="match status" value="1"/>
</dbReference>
<dbReference type="SMART" id="SM00382">
    <property type="entry name" value="AAA"/>
    <property type="match status" value="1"/>
</dbReference>
<proteinExistence type="predicted"/>
<dbReference type="Gene3D" id="3.40.50.300">
    <property type="entry name" value="P-loop containing nucleotide triphosphate hydrolases"/>
    <property type="match status" value="1"/>
</dbReference>
<dbReference type="EMBL" id="JBHFNQ010000202">
    <property type="protein sequence ID" value="MFB2880405.1"/>
    <property type="molecule type" value="Genomic_DNA"/>
</dbReference>
<protein>
    <submittedName>
        <fullName evidence="2">AAA family ATPase</fullName>
    </submittedName>
</protein>